<dbReference type="AlphaFoldDB" id="A0A4S4G5W6"/>
<sequence>MTQEATNLLPSAADSAAVGQAPDIDETASAGQTARPRHSHARAAAPTERRPLWDQLFHRQKSTVRIGDVSYLDGAELTRPQEMPARVRAIMFAAMAVAALIGGLFLTKYFDQILNEPIRQQQALQENLTREVSLDLPQIAQLMPENDEDIMTSLSEAGLTLYERTPVGTNPDGGFEVIKLPPDMTVEEAGLMYVKGIDRLAAADAVRLLKGAWTLDVSRKAGTSMRVRYADFDSGSIEAAVQNAMQAEGLENTKVTDSGVDDSGNTYQAGTVKSDGEKYTWRVSVIDLSEVYDISGLPNTAFFVGIRFSA</sequence>
<keyword evidence="2" id="KW-0812">Transmembrane</keyword>
<keyword evidence="2" id="KW-1133">Transmembrane helix</keyword>
<feature type="region of interest" description="Disordered" evidence="1">
    <location>
        <begin position="1"/>
        <end position="20"/>
    </location>
</feature>
<organism evidence="3 4">
    <name type="scientific">Adlercreutzia caecimuris</name>
    <dbReference type="NCBI Taxonomy" id="671266"/>
    <lineage>
        <taxon>Bacteria</taxon>
        <taxon>Bacillati</taxon>
        <taxon>Actinomycetota</taxon>
        <taxon>Coriobacteriia</taxon>
        <taxon>Eggerthellales</taxon>
        <taxon>Eggerthellaceae</taxon>
        <taxon>Adlercreutzia</taxon>
    </lineage>
</organism>
<proteinExistence type="predicted"/>
<evidence type="ECO:0000313" key="4">
    <source>
        <dbReference type="Proteomes" id="UP000308978"/>
    </source>
</evidence>
<feature type="transmembrane region" description="Helical" evidence="2">
    <location>
        <begin position="89"/>
        <end position="110"/>
    </location>
</feature>
<dbReference type="RefSeq" id="WP_136432961.1">
    <property type="nucleotide sequence ID" value="NZ_SSTJ01000002.1"/>
</dbReference>
<evidence type="ECO:0000313" key="3">
    <source>
        <dbReference type="EMBL" id="THG38258.1"/>
    </source>
</evidence>
<gene>
    <name evidence="3" type="ORF">E5986_02195</name>
</gene>
<dbReference type="Proteomes" id="UP000308978">
    <property type="component" value="Unassembled WGS sequence"/>
</dbReference>
<name>A0A4S4G5W6_9ACTN</name>
<evidence type="ECO:0000256" key="1">
    <source>
        <dbReference type="SAM" id="MobiDB-lite"/>
    </source>
</evidence>
<comment type="caution">
    <text evidence="3">The sequence shown here is derived from an EMBL/GenBank/DDBJ whole genome shotgun (WGS) entry which is preliminary data.</text>
</comment>
<feature type="region of interest" description="Disordered" evidence="1">
    <location>
        <begin position="26"/>
        <end position="49"/>
    </location>
</feature>
<keyword evidence="2" id="KW-0472">Membrane</keyword>
<dbReference type="EMBL" id="SSTJ01000002">
    <property type="protein sequence ID" value="THG38258.1"/>
    <property type="molecule type" value="Genomic_DNA"/>
</dbReference>
<protein>
    <submittedName>
        <fullName evidence="3">Teichoic acid transporter</fullName>
    </submittedName>
</protein>
<accession>A0A4S4G5W6</accession>
<reference evidence="3 4" key="1">
    <citation type="submission" date="2019-04" db="EMBL/GenBank/DDBJ databases">
        <title>Microbes associate with the intestines of laboratory mice.</title>
        <authorList>
            <person name="Navarre W."/>
            <person name="Wong E."/>
            <person name="Huang K.C."/>
            <person name="Tropini C."/>
            <person name="Ng K."/>
            <person name="Yu B."/>
        </authorList>
    </citation>
    <scope>NUCLEOTIDE SEQUENCE [LARGE SCALE GENOMIC DNA]</scope>
    <source>
        <strain evidence="3 4">NM80_B27</strain>
    </source>
</reference>
<evidence type="ECO:0000256" key="2">
    <source>
        <dbReference type="SAM" id="Phobius"/>
    </source>
</evidence>